<dbReference type="InterPro" id="IPR000515">
    <property type="entry name" value="MetI-like"/>
</dbReference>
<protein>
    <recommendedName>
        <fullName evidence="9">Phosphate transport system permease protein</fullName>
    </recommendedName>
</protein>
<organism evidence="11 12">
    <name type="scientific">Clostridium ljungdahlii (strain ATCC 55383 / DSM 13528 / PETC)</name>
    <dbReference type="NCBI Taxonomy" id="748727"/>
    <lineage>
        <taxon>Bacteria</taxon>
        <taxon>Bacillati</taxon>
        <taxon>Bacillota</taxon>
        <taxon>Clostridia</taxon>
        <taxon>Eubacteriales</taxon>
        <taxon>Clostridiaceae</taxon>
        <taxon>Clostridium</taxon>
    </lineage>
</organism>
<feature type="transmembrane region" description="Helical" evidence="8">
    <location>
        <begin position="100"/>
        <end position="133"/>
    </location>
</feature>
<comment type="function">
    <text evidence="9">Part of the binding-protein-dependent transport system for phosphate; probably responsible for the translocation of the substrate across the membrane.</text>
</comment>
<comment type="caution">
    <text evidence="11">The sequence shown here is derived from an EMBL/GenBank/DDBJ whole genome shotgun (WGS) entry which is preliminary data.</text>
</comment>
<feature type="transmembrane region" description="Helical" evidence="8">
    <location>
        <begin position="174"/>
        <end position="197"/>
    </location>
</feature>
<evidence type="ECO:0000256" key="8">
    <source>
        <dbReference type="RuleBase" id="RU363032"/>
    </source>
</evidence>
<keyword evidence="6 8" id="KW-1133">Transmembrane helix</keyword>
<evidence type="ECO:0000313" key="12">
    <source>
        <dbReference type="Proteomes" id="UP000077020"/>
    </source>
</evidence>
<dbReference type="Proteomes" id="UP000077020">
    <property type="component" value="Unassembled WGS sequence"/>
</dbReference>
<evidence type="ECO:0000256" key="5">
    <source>
        <dbReference type="ARBA" id="ARBA00022692"/>
    </source>
</evidence>
<dbReference type="NCBIfam" id="TIGR02138">
    <property type="entry name" value="phosphate_pstC"/>
    <property type="match status" value="1"/>
</dbReference>
<keyword evidence="5 8" id="KW-0812">Transmembrane</keyword>
<keyword evidence="7 8" id="KW-0472">Membrane</keyword>
<sequence>MKNNLEGFNGWLEKQLAIKNINLRSVNMEKKSFWNKLKNEYMGRGFATLCGVIIIVLTLSIIVFIFSKGINTFVKWRYPITEFLFTSNWVPDSSNPKLGAAIFFVGSILVSVGAVIISAPIGIALAVFMHYISPKVGSKILQPSLELFVGIPSVVYGWVGFSVLLPFLKRGFGGIGFSLIAGILVLSIMILPTIASISADAVKTIPKSYMEASYGIGATRWQTIRRVIIPSAKSGILTGVVLGLARAFGEALAVQMVIGNTVKFPKNLLSPTSTLTSVLTMDMGNTVSGTAWNDALWSLALFLLIISFIFIIIIRAIEKRSEIK</sequence>
<feature type="domain" description="ABC transmembrane type-1" evidence="10">
    <location>
        <begin position="104"/>
        <end position="314"/>
    </location>
</feature>
<name>A0ABX2TWG3_CLOLD</name>
<evidence type="ECO:0000256" key="9">
    <source>
        <dbReference type="RuleBase" id="RU363054"/>
    </source>
</evidence>
<evidence type="ECO:0000256" key="3">
    <source>
        <dbReference type="ARBA" id="ARBA00022448"/>
    </source>
</evidence>
<dbReference type="CDD" id="cd06261">
    <property type="entry name" value="TM_PBP2"/>
    <property type="match status" value="1"/>
</dbReference>
<dbReference type="PROSITE" id="PS50928">
    <property type="entry name" value="ABC_TM1"/>
    <property type="match status" value="1"/>
</dbReference>
<gene>
    <name evidence="11" type="primary">pstC</name>
    <name evidence="11" type="ORF">WX45_03138</name>
</gene>
<evidence type="ECO:0000256" key="2">
    <source>
        <dbReference type="ARBA" id="ARBA00007069"/>
    </source>
</evidence>
<dbReference type="PANTHER" id="PTHR30425:SF2">
    <property type="entry name" value="ABC TRANSPORTER PERMEASE PROTEIN YQGH-RELATED"/>
    <property type="match status" value="1"/>
</dbReference>
<evidence type="ECO:0000256" key="7">
    <source>
        <dbReference type="ARBA" id="ARBA00023136"/>
    </source>
</evidence>
<proteinExistence type="inferred from homology"/>
<evidence type="ECO:0000256" key="4">
    <source>
        <dbReference type="ARBA" id="ARBA00022475"/>
    </source>
</evidence>
<keyword evidence="9" id="KW-0592">Phosphate transport</keyword>
<evidence type="ECO:0000256" key="6">
    <source>
        <dbReference type="ARBA" id="ARBA00022989"/>
    </source>
</evidence>
<dbReference type="EMBL" id="LITS01000006">
    <property type="protein sequence ID" value="OAA88271.1"/>
    <property type="molecule type" value="Genomic_DNA"/>
</dbReference>
<dbReference type="Gene3D" id="1.10.3720.10">
    <property type="entry name" value="MetI-like"/>
    <property type="match status" value="1"/>
</dbReference>
<feature type="transmembrane region" description="Helical" evidence="8">
    <location>
        <begin position="235"/>
        <end position="258"/>
    </location>
</feature>
<feature type="transmembrane region" description="Helical" evidence="8">
    <location>
        <begin position="295"/>
        <end position="317"/>
    </location>
</feature>
<evidence type="ECO:0000256" key="1">
    <source>
        <dbReference type="ARBA" id="ARBA00004651"/>
    </source>
</evidence>
<evidence type="ECO:0000259" key="10">
    <source>
        <dbReference type="PROSITE" id="PS50928"/>
    </source>
</evidence>
<dbReference type="PANTHER" id="PTHR30425">
    <property type="entry name" value="PHOSPHATE TRANSPORT SYSTEM PERMEASE PROTEIN PST"/>
    <property type="match status" value="1"/>
</dbReference>
<feature type="transmembrane region" description="Helical" evidence="8">
    <location>
        <begin position="145"/>
        <end position="168"/>
    </location>
</feature>
<dbReference type="SUPFAM" id="SSF161098">
    <property type="entry name" value="MetI-like"/>
    <property type="match status" value="1"/>
</dbReference>
<accession>A0ABX2TWG3</accession>
<dbReference type="InterPro" id="IPR035906">
    <property type="entry name" value="MetI-like_sf"/>
</dbReference>
<keyword evidence="3 8" id="KW-0813">Transport</keyword>
<keyword evidence="4 9" id="KW-1003">Cell membrane</keyword>
<reference evidence="11 12" key="1">
    <citation type="journal article" date="2016" name="Biotechnol. Bioeng.">
        <title>Traits of selected Clostridium strains for syngas fermentation to ethanol.</title>
        <authorList>
            <person name="Martin M.E."/>
            <person name="Richter H."/>
            <person name="Saha S."/>
            <person name="Angenent L.T."/>
        </authorList>
    </citation>
    <scope>NUCLEOTIDE SEQUENCE [LARGE SCALE GENOMIC DNA]</scope>
    <source>
        <strain evidence="11 12">PETC</strain>
    </source>
</reference>
<dbReference type="InterPro" id="IPR051124">
    <property type="entry name" value="Phosphate_Transport_Permease"/>
</dbReference>
<dbReference type="InterPro" id="IPR011864">
    <property type="entry name" value="Phosphate_PstC"/>
</dbReference>
<comment type="subcellular location">
    <subcellularLocation>
        <location evidence="1 8">Cell membrane</location>
        <topology evidence="1 8">Multi-pass membrane protein</topology>
    </subcellularLocation>
</comment>
<keyword evidence="12" id="KW-1185">Reference proteome</keyword>
<comment type="similarity">
    <text evidence="2 9">Belongs to the binding-protein-dependent transport system permease family. CysTW subfamily.</text>
</comment>
<feature type="transmembrane region" description="Helical" evidence="8">
    <location>
        <begin position="46"/>
        <end position="66"/>
    </location>
</feature>
<dbReference type="Pfam" id="PF00528">
    <property type="entry name" value="BPD_transp_1"/>
    <property type="match status" value="1"/>
</dbReference>
<evidence type="ECO:0000313" key="11">
    <source>
        <dbReference type="EMBL" id="OAA88271.1"/>
    </source>
</evidence>